<evidence type="ECO:0000313" key="2">
    <source>
        <dbReference type="Proteomes" id="UP001176941"/>
    </source>
</evidence>
<protein>
    <submittedName>
        <fullName evidence="1">Uncharacterized protein</fullName>
    </submittedName>
</protein>
<reference evidence="1" key="1">
    <citation type="submission" date="2023-04" db="EMBL/GenBank/DDBJ databases">
        <authorList>
            <consortium name="ELIXIR-Norway"/>
        </authorList>
    </citation>
    <scope>NUCLEOTIDE SEQUENCE [LARGE SCALE GENOMIC DNA]</scope>
</reference>
<name>A0ABN8Z8P7_RANTA</name>
<dbReference type="EMBL" id="OX459939">
    <property type="protein sequence ID" value="CAI9170282.1"/>
    <property type="molecule type" value="Genomic_DNA"/>
</dbReference>
<proteinExistence type="predicted"/>
<evidence type="ECO:0000313" key="1">
    <source>
        <dbReference type="EMBL" id="CAI9170282.1"/>
    </source>
</evidence>
<organism evidence="1 2">
    <name type="scientific">Rangifer tarandus platyrhynchus</name>
    <name type="common">Svalbard reindeer</name>
    <dbReference type="NCBI Taxonomy" id="3082113"/>
    <lineage>
        <taxon>Eukaryota</taxon>
        <taxon>Metazoa</taxon>
        <taxon>Chordata</taxon>
        <taxon>Craniata</taxon>
        <taxon>Vertebrata</taxon>
        <taxon>Euteleostomi</taxon>
        <taxon>Mammalia</taxon>
        <taxon>Eutheria</taxon>
        <taxon>Laurasiatheria</taxon>
        <taxon>Artiodactyla</taxon>
        <taxon>Ruminantia</taxon>
        <taxon>Pecora</taxon>
        <taxon>Cervidae</taxon>
        <taxon>Odocoileinae</taxon>
        <taxon>Rangifer</taxon>
    </lineage>
</organism>
<gene>
    <name evidence="1" type="ORF">MRATA1EN1_LOCUS19244</name>
</gene>
<sequence length="119" mass="13033">MYILGHSDRHTISHLPKPFPSAKVQSPLGKETKDYGILKLKAALIILQKQPTPAWKCAGHRHIPDRQFQELLKCMPTAEDPGFTVCSVCTLAGVSPLANCSPDSVWLCFWESGGGLFTA</sequence>
<accession>A0ABN8Z8P7</accession>
<keyword evidence="2" id="KW-1185">Reference proteome</keyword>
<dbReference type="Proteomes" id="UP001176941">
    <property type="component" value="Chromosome 3"/>
</dbReference>